<evidence type="ECO:0000313" key="2">
    <source>
        <dbReference type="Proteomes" id="UP001630127"/>
    </source>
</evidence>
<organism evidence="1 2">
    <name type="scientific">Cinchona calisaya</name>
    <dbReference type="NCBI Taxonomy" id="153742"/>
    <lineage>
        <taxon>Eukaryota</taxon>
        <taxon>Viridiplantae</taxon>
        <taxon>Streptophyta</taxon>
        <taxon>Embryophyta</taxon>
        <taxon>Tracheophyta</taxon>
        <taxon>Spermatophyta</taxon>
        <taxon>Magnoliopsida</taxon>
        <taxon>eudicotyledons</taxon>
        <taxon>Gunneridae</taxon>
        <taxon>Pentapetalae</taxon>
        <taxon>asterids</taxon>
        <taxon>lamiids</taxon>
        <taxon>Gentianales</taxon>
        <taxon>Rubiaceae</taxon>
        <taxon>Cinchonoideae</taxon>
        <taxon>Cinchoneae</taxon>
        <taxon>Cinchona</taxon>
    </lineage>
</organism>
<dbReference type="Proteomes" id="UP001630127">
    <property type="component" value="Unassembled WGS sequence"/>
</dbReference>
<keyword evidence="2" id="KW-1185">Reference proteome</keyword>
<dbReference type="AlphaFoldDB" id="A0ABD2Y0S3"/>
<sequence length="237" mass="26266">MLFAKPFFPCFSPQCSQSFSSSFHLNPFPSGTEATLSTTESLNDLLKDISSFLSKRVAVELLVDSLSMPGSQSESCVLAVECSPLPSAATNIERLQLGLEEYVLKHGNILGKICQSCFSTSEHLKVGTGMAGRLGTVQSKRRMMEAVVIVSETSELAPSCCRPHSTRTEALFFKDFTPYSITQSSLEALTSIKWKDYGLTLKSIADEDDITFLEWENLPPNVHIDIVLHCYYEEYPL</sequence>
<gene>
    <name evidence="1" type="ORF">ACH5RR_035628</name>
</gene>
<dbReference type="InterPro" id="IPR034566">
    <property type="entry name" value="MTOPVIB_plant"/>
</dbReference>
<dbReference type="PANTHER" id="PTHR36722">
    <property type="entry name" value="TYPE 2 DNA TOPOISOMERASE 6 SUBUNIT B-LIKE"/>
    <property type="match status" value="1"/>
</dbReference>
<accession>A0ABD2Y0S3</accession>
<protein>
    <submittedName>
        <fullName evidence="1">Uncharacterized protein</fullName>
    </submittedName>
</protein>
<dbReference type="PANTHER" id="PTHR36722:SF1">
    <property type="entry name" value="TYPE 2 DNA TOPOISOMERASE 6 SUBUNIT B-LIKE"/>
    <property type="match status" value="1"/>
</dbReference>
<reference evidence="1 2" key="1">
    <citation type="submission" date="2024-11" db="EMBL/GenBank/DDBJ databases">
        <title>A near-complete genome assembly of Cinchona calisaya.</title>
        <authorList>
            <person name="Lian D.C."/>
            <person name="Zhao X.W."/>
            <person name="Wei L."/>
        </authorList>
    </citation>
    <scope>NUCLEOTIDE SEQUENCE [LARGE SCALE GENOMIC DNA]</scope>
    <source>
        <tissue evidence="1">Nenye</tissue>
    </source>
</reference>
<name>A0ABD2Y0S3_9GENT</name>
<evidence type="ECO:0000313" key="1">
    <source>
        <dbReference type="EMBL" id="KAL3501179.1"/>
    </source>
</evidence>
<dbReference type="EMBL" id="JBJUIK010000015">
    <property type="protein sequence ID" value="KAL3501179.1"/>
    <property type="molecule type" value="Genomic_DNA"/>
</dbReference>
<comment type="caution">
    <text evidence="1">The sequence shown here is derived from an EMBL/GenBank/DDBJ whole genome shotgun (WGS) entry which is preliminary data.</text>
</comment>
<proteinExistence type="predicted"/>